<sequence>MRVLPFVLAGLAAGRGIASSFGFGDEAQIVLTSPTAEESWYGSDLAALAAAIQEDAQSPASCAACETIIFYLKLAASRGDDFFVRVVTELCRRTGIQDDDVCEGSIALEGPIVAHGLRGMSIGSRTSRLACTTFMGLCLYPEVKPHNVSFPSPKPKAERPAPSGLKPLHIVHFSDIHVDPLYVEGANANCSKPICCREYADGDKAGHTDFPAGPNGEHSCDSPASLEDSMYAAIRETVPDAAFSIFTGDIVDHAVWDTSESQNAAGIRDAYNRMARAGLVVHGTAGNHEASPANSFPPTAAVNGTGLSNNPTQWLYDLLASAWAQWNGPAAAVTTREFGAYSTKYVSDAGTLRIISLSTNMYYAHNYWLYEEPMETDPSGQFVWLVAELDEAERAGERVYITGHMPMGARDAFHDASNYFDQIVNRYEGTIAAMFFGHTHFDEFELSYSNYENRTHANALATSYIGPSLTPTSGHPAFRVYAVDPVTFGVLDAVTYIANTSDPSFHSPRGPTWTKYYSAKEAYGPLVGDAGLSRLGENDELTPAFWHNVTEILEANATAFEEFFARRKRGWGVDECEDECKSIEICKLRSARAQDNCMPPSLPGVSDAEEECGGSVVRDTLGSMVVDPVILKAFGEIMAEAERGVV</sequence>
<name>A0ACC0DK41_9PEZI</name>
<comment type="caution">
    <text evidence="1">The sequence shown here is derived from an EMBL/GenBank/DDBJ whole genome shotgun (WGS) entry which is preliminary data.</text>
</comment>
<reference evidence="1 2" key="1">
    <citation type="journal article" date="2022" name="New Phytol.">
        <title>Ecological generalism drives hyperdiversity of secondary metabolite gene clusters in xylarialean endophytes.</title>
        <authorList>
            <person name="Franco M.E.E."/>
            <person name="Wisecaver J.H."/>
            <person name="Arnold A.E."/>
            <person name="Ju Y.M."/>
            <person name="Slot J.C."/>
            <person name="Ahrendt S."/>
            <person name="Moore L.P."/>
            <person name="Eastman K.E."/>
            <person name="Scott K."/>
            <person name="Konkel Z."/>
            <person name="Mondo S.J."/>
            <person name="Kuo A."/>
            <person name="Hayes R.D."/>
            <person name="Haridas S."/>
            <person name="Andreopoulos B."/>
            <person name="Riley R."/>
            <person name="LaButti K."/>
            <person name="Pangilinan J."/>
            <person name="Lipzen A."/>
            <person name="Amirebrahimi M."/>
            <person name="Yan J."/>
            <person name="Adam C."/>
            <person name="Keymanesh K."/>
            <person name="Ng V."/>
            <person name="Louie K."/>
            <person name="Northen T."/>
            <person name="Drula E."/>
            <person name="Henrissat B."/>
            <person name="Hsieh H.M."/>
            <person name="Youens-Clark K."/>
            <person name="Lutzoni F."/>
            <person name="Miadlikowska J."/>
            <person name="Eastwood D.C."/>
            <person name="Hamelin R.C."/>
            <person name="Grigoriev I.V."/>
            <person name="U'Ren J.M."/>
        </authorList>
    </citation>
    <scope>NUCLEOTIDE SEQUENCE [LARGE SCALE GENOMIC DNA]</scope>
    <source>
        <strain evidence="1 2">ER1909</strain>
    </source>
</reference>
<keyword evidence="2" id="KW-1185">Reference proteome</keyword>
<proteinExistence type="predicted"/>
<evidence type="ECO:0000313" key="1">
    <source>
        <dbReference type="EMBL" id="KAI6093129.1"/>
    </source>
</evidence>
<organism evidence="1 2">
    <name type="scientific">Hypoxylon rubiginosum</name>
    <dbReference type="NCBI Taxonomy" id="110542"/>
    <lineage>
        <taxon>Eukaryota</taxon>
        <taxon>Fungi</taxon>
        <taxon>Dikarya</taxon>
        <taxon>Ascomycota</taxon>
        <taxon>Pezizomycotina</taxon>
        <taxon>Sordariomycetes</taxon>
        <taxon>Xylariomycetidae</taxon>
        <taxon>Xylariales</taxon>
        <taxon>Hypoxylaceae</taxon>
        <taxon>Hypoxylon</taxon>
    </lineage>
</organism>
<gene>
    <name evidence="1" type="ORF">F4821DRAFT_222159</name>
</gene>
<dbReference type="Proteomes" id="UP001497680">
    <property type="component" value="Unassembled WGS sequence"/>
</dbReference>
<dbReference type="EMBL" id="MU394281">
    <property type="protein sequence ID" value="KAI6093129.1"/>
    <property type="molecule type" value="Genomic_DNA"/>
</dbReference>
<evidence type="ECO:0000313" key="2">
    <source>
        <dbReference type="Proteomes" id="UP001497680"/>
    </source>
</evidence>
<protein>
    <submittedName>
        <fullName evidence="1">Sphingomyelin phosphodiesterase</fullName>
    </submittedName>
</protein>
<accession>A0ACC0DK41</accession>